<dbReference type="Proteomes" id="UP000238605">
    <property type="component" value="Unassembled WGS sequence"/>
</dbReference>
<feature type="compositionally biased region" description="Low complexity" evidence="1">
    <location>
        <begin position="286"/>
        <end position="307"/>
    </location>
</feature>
<evidence type="ECO:0000313" key="4">
    <source>
        <dbReference type="Proteomes" id="UP000238605"/>
    </source>
</evidence>
<dbReference type="Pfam" id="PF07819">
    <property type="entry name" value="PGAP1"/>
    <property type="match status" value="1"/>
</dbReference>
<dbReference type="Gene3D" id="3.40.50.1820">
    <property type="entry name" value="alpha/beta hydrolase"/>
    <property type="match status" value="1"/>
</dbReference>
<dbReference type="SUPFAM" id="SSF53474">
    <property type="entry name" value="alpha/beta-Hydrolases"/>
    <property type="match status" value="1"/>
</dbReference>
<dbReference type="InterPro" id="IPR012908">
    <property type="entry name" value="PGAP1-ab_dom-like"/>
</dbReference>
<proteinExistence type="predicted"/>
<evidence type="ECO:0000259" key="2">
    <source>
        <dbReference type="Pfam" id="PF07819"/>
    </source>
</evidence>
<dbReference type="AlphaFoldDB" id="A0A2S5SQ53"/>
<protein>
    <recommendedName>
        <fullName evidence="2">GPI inositol-deacylase PGAP1-like alpha/beta domain-containing protein</fullName>
    </recommendedName>
</protein>
<dbReference type="InterPro" id="IPR029058">
    <property type="entry name" value="AB_hydrolase_fold"/>
</dbReference>
<feature type="region of interest" description="Disordered" evidence="1">
    <location>
        <begin position="282"/>
        <end position="307"/>
    </location>
</feature>
<dbReference type="GO" id="GO:0016788">
    <property type="term" value="F:hydrolase activity, acting on ester bonds"/>
    <property type="evidence" value="ECO:0007669"/>
    <property type="project" value="InterPro"/>
</dbReference>
<feature type="domain" description="GPI inositol-deacylase PGAP1-like alpha/beta" evidence="2">
    <location>
        <begin position="105"/>
        <end position="157"/>
    </location>
</feature>
<evidence type="ECO:0000256" key="1">
    <source>
        <dbReference type="SAM" id="MobiDB-lite"/>
    </source>
</evidence>
<dbReference type="EMBL" id="PSNX01000028">
    <property type="protein sequence ID" value="PPE64871.1"/>
    <property type="molecule type" value="Genomic_DNA"/>
</dbReference>
<organism evidence="3 4">
    <name type="scientific">Caldimonas caldifontis</name>
    <dbReference type="NCBI Taxonomy" id="1452508"/>
    <lineage>
        <taxon>Bacteria</taxon>
        <taxon>Pseudomonadati</taxon>
        <taxon>Pseudomonadota</taxon>
        <taxon>Betaproteobacteria</taxon>
        <taxon>Burkholderiales</taxon>
        <taxon>Sphaerotilaceae</taxon>
        <taxon>Caldimonas</taxon>
    </lineage>
</organism>
<reference evidence="3 4" key="1">
    <citation type="submission" date="2018-02" db="EMBL/GenBank/DDBJ databases">
        <title>Reclassifiation of [Polyangium] brachysporum DSM 7029 as Guopingzhaonella breviflexa gen. nov., sp. nov., a member of the family Comamonadaceae.</title>
        <authorList>
            <person name="Tang B."/>
        </authorList>
    </citation>
    <scope>NUCLEOTIDE SEQUENCE [LARGE SCALE GENOMIC DNA]</scope>
    <source>
        <strain evidence="3 4">BCRC 80649</strain>
    </source>
</reference>
<comment type="caution">
    <text evidence="3">The sequence shown here is derived from an EMBL/GenBank/DDBJ whole genome shotgun (WGS) entry which is preliminary data.</text>
</comment>
<gene>
    <name evidence="3" type="ORF">C1704_17325</name>
</gene>
<name>A0A2S5SQ53_9BURK</name>
<sequence length="307" mass="33261">MVVDDDGKVPTDMKLPAEELKRRGWGEIAAMSYGPALRWLEEHLNDFGSYQNGLRAQLKRQTLGADLGEQPLGEEEVRLSYRYRFPVHAFGYNWLDDNAQSAQALGRRIDEIIERYARADRMRCEKVILVTHSMGGLVARHCCEVLGWRDKIYGIVHGVMPATGAAAVYRRMKAGTEGTWGVAQVLGADAAEVTAVLSGAPGPLQLLPSPEYGNGWLKIRAGAQELALSRSTPCAAPGGACATRSSSIRSTRSKTHASAGSRWRGIGVCSKHTFVPLASFTKPFHSATTPTPTPSAATARGTRLTAR</sequence>
<evidence type="ECO:0000313" key="3">
    <source>
        <dbReference type="EMBL" id="PPE64871.1"/>
    </source>
</evidence>
<keyword evidence="4" id="KW-1185">Reference proteome</keyword>
<accession>A0A2S5SQ53</accession>